<organism evidence="2 3">
    <name type="scientific">Arcticibacterium luteifluviistationis</name>
    <dbReference type="NCBI Taxonomy" id="1784714"/>
    <lineage>
        <taxon>Bacteria</taxon>
        <taxon>Pseudomonadati</taxon>
        <taxon>Bacteroidota</taxon>
        <taxon>Cytophagia</taxon>
        <taxon>Cytophagales</taxon>
        <taxon>Leadbetterellaceae</taxon>
        <taxon>Arcticibacterium</taxon>
    </lineage>
</organism>
<dbReference type="PANTHER" id="PTHR34606:SF4">
    <property type="entry name" value="OUTER MEMBRANE LIPOPROTEIN DOLP"/>
    <property type="match status" value="1"/>
</dbReference>
<dbReference type="AlphaFoldDB" id="A0A2Z4G6K6"/>
<gene>
    <name evidence="2" type="ORF">DJ013_00650</name>
</gene>
<keyword evidence="2" id="KW-0032">Aminotransferase</keyword>
<evidence type="ECO:0000313" key="2">
    <source>
        <dbReference type="EMBL" id="AWV96779.1"/>
    </source>
</evidence>
<evidence type="ECO:0000259" key="1">
    <source>
        <dbReference type="PROSITE" id="PS50914"/>
    </source>
</evidence>
<keyword evidence="3" id="KW-1185">Reference proteome</keyword>
<protein>
    <submittedName>
        <fullName evidence="2">Ornithine aminotransferase</fullName>
    </submittedName>
</protein>
<feature type="domain" description="BON" evidence="1">
    <location>
        <begin position="149"/>
        <end position="217"/>
    </location>
</feature>
<dbReference type="RefSeq" id="WP_111369881.1">
    <property type="nucleotide sequence ID" value="NZ_CP029480.1"/>
</dbReference>
<dbReference type="PANTHER" id="PTHR34606">
    <property type="entry name" value="BON DOMAIN-CONTAINING PROTEIN"/>
    <property type="match status" value="1"/>
</dbReference>
<dbReference type="InterPro" id="IPR007055">
    <property type="entry name" value="BON_dom"/>
</dbReference>
<dbReference type="GO" id="GO:0008483">
    <property type="term" value="F:transaminase activity"/>
    <property type="evidence" value="ECO:0007669"/>
    <property type="project" value="UniProtKB-KW"/>
</dbReference>
<dbReference type="EMBL" id="CP029480">
    <property type="protein sequence ID" value="AWV96779.1"/>
    <property type="molecule type" value="Genomic_DNA"/>
</dbReference>
<feature type="domain" description="BON" evidence="1">
    <location>
        <begin position="3"/>
        <end position="71"/>
    </location>
</feature>
<sequence length="217" mass="24277">MRNDLELQRDVQNAIKWEPSMNAAEIGVTAKDGLITLSGKVDSYSKKINAENAVKKVKGVKAIVEEMTIDYGYSFKKDDSDIANDILIAWKANWEVPQDKIKVKVEDGWVEIDGEVAWKFQEEASKDCIKNLSGVNGVTNLIKVKSESKDILEKKELENSLNRNWSIDAKDIKIDVNLNKVKLTGLVHSLYQKDEAGRLAWNTPGVSSVDNELAVIN</sequence>
<keyword evidence="2" id="KW-0808">Transferase</keyword>
<dbReference type="OrthoDB" id="870892at2"/>
<dbReference type="Pfam" id="PF04972">
    <property type="entry name" value="BON"/>
    <property type="match status" value="3"/>
</dbReference>
<dbReference type="PROSITE" id="PS50914">
    <property type="entry name" value="BON"/>
    <property type="match status" value="3"/>
</dbReference>
<dbReference type="Proteomes" id="UP000249873">
    <property type="component" value="Chromosome"/>
</dbReference>
<dbReference type="InterPro" id="IPR051686">
    <property type="entry name" value="Lipoprotein_DolP"/>
</dbReference>
<dbReference type="KEGG" id="als:DJ013_00650"/>
<reference evidence="2 3" key="1">
    <citation type="submission" date="2018-05" db="EMBL/GenBank/DDBJ databases">
        <title>Complete genome sequence of Arcticibacterium luteifluviistationis SM1504T, a cytophagaceae bacterium isolated from Arctic surface seawater.</title>
        <authorList>
            <person name="Li Y."/>
            <person name="Qin Q.-L."/>
        </authorList>
    </citation>
    <scope>NUCLEOTIDE SEQUENCE [LARGE SCALE GENOMIC DNA]</scope>
    <source>
        <strain evidence="2 3">SM1504</strain>
    </source>
</reference>
<accession>A0A2Z4G6K6</accession>
<feature type="domain" description="BON" evidence="1">
    <location>
        <begin position="78"/>
        <end position="146"/>
    </location>
</feature>
<proteinExistence type="predicted"/>
<dbReference type="Gene3D" id="3.30.1340.30">
    <property type="match status" value="3"/>
</dbReference>
<evidence type="ECO:0000313" key="3">
    <source>
        <dbReference type="Proteomes" id="UP000249873"/>
    </source>
</evidence>
<name>A0A2Z4G6K6_9BACT</name>